<proteinExistence type="predicted"/>
<dbReference type="GeneTree" id="ENSGT00940000158081"/>
<evidence type="ECO:0000256" key="2">
    <source>
        <dbReference type="SAM" id="MobiDB-lite"/>
    </source>
</evidence>
<dbReference type="PANTHER" id="PTHR10918">
    <property type="entry name" value="HOMER"/>
    <property type="match status" value="1"/>
</dbReference>
<reference evidence="3" key="1">
    <citation type="submission" date="2019-05" db="EMBL/GenBank/DDBJ databases">
        <authorList>
            <person name="Zhang S."/>
            <person name="Liu J."/>
        </authorList>
    </citation>
    <scope>NUCLEOTIDE SEQUENCE [LARGE SCALE GENOMIC DNA]</scope>
</reference>
<feature type="coiled-coil region" evidence="1">
    <location>
        <begin position="215"/>
        <end position="260"/>
    </location>
</feature>
<feature type="compositionally biased region" description="Basic and acidic residues" evidence="2">
    <location>
        <begin position="32"/>
        <end position="41"/>
    </location>
</feature>
<reference evidence="3" key="2">
    <citation type="submission" date="2025-08" db="UniProtKB">
        <authorList>
            <consortium name="Ensembl"/>
        </authorList>
    </citation>
    <scope>IDENTIFICATION</scope>
</reference>
<feature type="compositionally biased region" description="Pro residues" evidence="2">
    <location>
        <begin position="159"/>
        <end position="182"/>
    </location>
</feature>
<feature type="region of interest" description="Disordered" evidence="2">
    <location>
        <begin position="1"/>
        <end position="121"/>
    </location>
</feature>
<reference evidence="3" key="3">
    <citation type="submission" date="2025-09" db="UniProtKB">
        <authorList>
            <consortium name="Ensembl"/>
        </authorList>
    </citation>
    <scope>IDENTIFICATION</scope>
</reference>
<accession>A0A8B9W3L5</accession>
<feature type="compositionally biased region" description="Polar residues" evidence="2">
    <location>
        <begin position="55"/>
        <end position="66"/>
    </location>
</feature>
<dbReference type="Ensembl" id="ENSBGRT00000002218.1">
    <property type="protein sequence ID" value="ENSBGRP00000001946.1"/>
    <property type="gene ID" value="ENSBGRG00000001213.1"/>
</dbReference>
<keyword evidence="1" id="KW-0175">Coiled coil</keyword>
<evidence type="ECO:0000313" key="3">
    <source>
        <dbReference type="Ensembl" id="ENSBGRP00000001946.1"/>
    </source>
</evidence>
<dbReference type="Proteomes" id="UP000694520">
    <property type="component" value="Chromosome 8"/>
</dbReference>
<feature type="region of interest" description="Disordered" evidence="2">
    <location>
        <begin position="133"/>
        <end position="203"/>
    </location>
</feature>
<evidence type="ECO:0000313" key="4">
    <source>
        <dbReference type="Proteomes" id="UP000694520"/>
    </source>
</evidence>
<dbReference type="InterPro" id="IPR045027">
    <property type="entry name" value="Homer"/>
</dbReference>
<feature type="region of interest" description="Disordered" evidence="2">
    <location>
        <begin position="261"/>
        <end position="298"/>
    </location>
</feature>
<organism evidence="3 4">
    <name type="scientific">Bos mutus grunniens</name>
    <name type="common">Wild yak</name>
    <name type="synonym">Bos grunniens</name>
    <dbReference type="NCBI Taxonomy" id="30521"/>
    <lineage>
        <taxon>Eukaryota</taxon>
        <taxon>Metazoa</taxon>
        <taxon>Chordata</taxon>
        <taxon>Craniata</taxon>
        <taxon>Vertebrata</taxon>
        <taxon>Euteleostomi</taxon>
        <taxon>Mammalia</taxon>
        <taxon>Eutheria</taxon>
        <taxon>Laurasiatheria</taxon>
        <taxon>Artiodactyla</taxon>
        <taxon>Ruminantia</taxon>
        <taxon>Pecora</taxon>
        <taxon>Bovidae</taxon>
        <taxon>Bovinae</taxon>
        <taxon>Bos</taxon>
    </lineage>
</organism>
<feature type="compositionally biased region" description="Pro residues" evidence="2">
    <location>
        <begin position="98"/>
        <end position="116"/>
    </location>
</feature>
<protein>
    <submittedName>
        <fullName evidence="3">Uncharacterized protein</fullName>
    </submittedName>
</protein>
<name>A0A8B9W3L5_BOSMU</name>
<evidence type="ECO:0000256" key="1">
    <source>
        <dbReference type="SAM" id="Coils"/>
    </source>
</evidence>
<dbReference type="AlphaFoldDB" id="A0A8B9W3L5"/>
<keyword evidence="4" id="KW-1185">Reference proteome</keyword>
<sequence length="298" mass="31116">EAIPQPERGCPGPLNASGSKDAVGRVRGSRGYGRDGTKGGEARGISQKLLGLVQVAQSDSGSTPGSQYRPGLGGDTQITPFQSRPRLPHPFLGANPSPSSPPPANSKPTGASPPPGSVHIPWVDTALHANCVSRSVPPRDVPTPLSRGLLTAHSTASDPAPPARPRPSEAPPRPSEAPPRPSEAPAGPVRPRLPSADPAPRSPWARCREAEFFALQDSNNKLAGALREANAAAAQWRQQLEAQRAEAERLRQRVAELEAQAAQSQLPSVRRRAQPVIGAAGGTSGNQRPGDPDAEEPD</sequence>
<dbReference type="GO" id="GO:0035256">
    <property type="term" value="F:G protein-coupled glutamate receptor binding"/>
    <property type="evidence" value="ECO:0007669"/>
    <property type="project" value="InterPro"/>
</dbReference>